<evidence type="ECO:0000259" key="10">
    <source>
        <dbReference type="Pfam" id="PF23559"/>
    </source>
</evidence>
<keyword evidence="14" id="KW-1185">Reference proteome</keyword>
<dbReference type="PRINTS" id="PR00364">
    <property type="entry name" value="DISEASERSIST"/>
</dbReference>
<evidence type="ECO:0000259" key="11">
    <source>
        <dbReference type="Pfam" id="PF23598"/>
    </source>
</evidence>
<evidence type="ECO:0000256" key="2">
    <source>
        <dbReference type="ARBA" id="ARBA00022614"/>
    </source>
</evidence>
<keyword evidence="7" id="KW-0175">Coiled coil</keyword>
<sequence>MAEAVAGLLTSAFVNIAKDKLGSAIGREQANLLWNFGGDLEEKKDALETISAVLEDAERRSGKEKLVQLCLKQLKDIALDISDVLEDYQDTTDQAAATMPGLLSCLPVAYKKIAMANRMKSLREKLTKIRNEIDNFNFIRGSSTTKEQPYDERETTSNLPEEPLIRRDGEKQEIIKLLSTNTNNNEIVIVPIYGLGGMGKSNLAQLVYNDESFKKYDHRIWVYVSQDFNLNKIGSSIISQLPTEGGQQNIGIQQVIKQCLDNLLQGKEVLIVLNDLWEEKETELAKLRRMLHVKGSKVGVIVTTRKEEIARKVSTSEPYKLRPFEDAICWEIIKRSSRFELKSNKERIEEIGLDIAKKCGDDLSGWTKINSSDIWNGSSEDSDMLPSLKLIYERMPPQLRICFSFCAIFPKGYNIIEDDLVQQWVALGFIKQSEGKEYFNKLLGISFLQVSKLQSTSKEHVVRYTMHDLVHDLVRLTVADELIVFDVAPRRNTRAHKYCRYSLLRKYDCKMKMANMPSKMRALRFSYTGKLLDIPSGAFSFAKCLRTLDFSECSGIFLPASIGQPKQLRCLIAPRVQNDSLPECITELSKLQYLNINGSSQISSLPESIGKLGRLKHLCLSSCSGITKLPESFGDLKSMVHLDMSGCEGIRELPDSIGNLMNLQHLDLSRCFSVKGIPELLCGLTQLQYLNLSSCVCLDRLPEGIGGLMDLQYLNMSSCRRIRQLPESVMKLQNLLHLDLSYCSSMQQLGGVRGLTALQHLDMSQSREVGLEDLSDVLANLTNLKHLSLVNLIISNSEGSGSNVLDWIGGLTNLEHLNLSYNFGLACLPESIGNLKRLHTLDLTSCSKLESLPESIGALGLKSLVLDRCSYYLINQASSLVHFSQTLPDFTVRADDVNGCSNLHMLEGINVSELRIRHLGNVRSLEEASKVKLLDLEEASKVKLLDKHNLLELTLSWTVSGLSGLLFRPRLEDKDLLGQLLPPRGLKHMCLEGYSSTM</sequence>
<evidence type="ECO:0000259" key="9">
    <source>
        <dbReference type="Pfam" id="PF18052"/>
    </source>
</evidence>
<evidence type="ECO:0000256" key="5">
    <source>
        <dbReference type="ARBA" id="ARBA00022821"/>
    </source>
</evidence>
<dbReference type="Pfam" id="PF23559">
    <property type="entry name" value="WHD_DRP"/>
    <property type="match status" value="1"/>
</dbReference>
<dbReference type="Gene3D" id="3.80.10.10">
    <property type="entry name" value="Ribonuclease Inhibitor"/>
    <property type="match status" value="2"/>
</dbReference>
<evidence type="ECO:0000256" key="7">
    <source>
        <dbReference type="ARBA" id="ARBA00023054"/>
    </source>
</evidence>
<dbReference type="InterPro" id="IPR027417">
    <property type="entry name" value="P-loop_NTPase"/>
</dbReference>
<dbReference type="Pfam" id="PF18052">
    <property type="entry name" value="Rx_N"/>
    <property type="match status" value="1"/>
</dbReference>
<dbReference type="InterPro" id="IPR002182">
    <property type="entry name" value="NB-ARC"/>
</dbReference>
<dbReference type="PROSITE" id="PS00018">
    <property type="entry name" value="EF_HAND_1"/>
    <property type="match status" value="1"/>
</dbReference>
<dbReference type="GO" id="GO:0005524">
    <property type="term" value="F:ATP binding"/>
    <property type="evidence" value="ECO:0007669"/>
    <property type="project" value="UniProtKB-KW"/>
</dbReference>
<feature type="domain" description="Disease resistance R13L4/SHOC-2-like LRR" evidence="11">
    <location>
        <begin position="543"/>
        <end position="644"/>
    </location>
</feature>
<keyword evidence="2" id="KW-0433">Leucine-rich repeat</keyword>
<evidence type="ECO:0000259" key="8">
    <source>
        <dbReference type="Pfam" id="PF00931"/>
    </source>
</evidence>
<dbReference type="InterPro" id="IPR038005">
    <property type="entry name" value="RX-like_CC"/>
</dbReference>
<dbReference type="Gene3D" id="1.20.5.4130">
    <property type="match status" value="1"/>
</dbReference>
<proteinExistence type="inferred from homology"/>
<comment type="caution">
    <text evidence="13">The sequence shown here is derived from an EMBL/GenBank/DDBJ whole genome shotgun (WGS) entry which is preliminary data.</text>
</comment>
<dbReference type="Gene3D" id="1.10.10.10">
    <property type="entry name" value="Winged helix-like DNA-binding domain superfamily/Winged helix DNA-binding domain"/>
    <property type="match status" value="1"/>
</dbReference>
<dbReference type="Proteomes" id="UP000604825">
    <property type="component" value="Unassembled WGS sequence"/>
</dbReference>
<dbReference type="AlphaFoldDB" id="A0A811QA51"/>
<keyword evidence="6" id="KW-0067">ATP-binding</keyword>
<evidence type="ECO:0000256" key="1">
    <source>
        <dbReference type="ARBA" id="ARBA00008894"/>
    </source>
</evidence>
<evidence type="ECO:0000313" key="13">
    <source>
        <dbReference type="EMBL" id="CAD6255978.1"/>
    </source>
</evidence>
<keyword evidence="5" id="KW-0611">Plant defense</keyword>
<dbReference type="EMBL" id="CAJGYO010000010">
    <property type="protein sequence ID" value="CAD6255978.1"/>
    <property type="molecule type" value="Genomic_DNA"/>
</dbReference>
<evidence type="ECO:0000259" key="12">
    <source>
        <dbReference type="Pfam" id="PF25019"/>
    </source>
</evidence>
<evidence type="ECO:0000256" key="4">
    <source>
        <dbReference type="ARBA" id="ARBA00022741"/>
    </source>
</evidence>
<reference evidence="13" key="1">
    <citation type="submission" date="2020-10" db="EMBL/GenBank/DDBJ databases">
        <authorList>
            <person name="Han B."/>
            <person name="Lu T."/>
            <person name="Zhao Q."/>
            <person name="Huang X."/>
            <person name="Zhao Y."/>
        </authorList>
    </citation>
    <scope>NUCLEOTIDE SEQUENCE</scope>
</reference>
<comment type="similarity">
    <text evidence="1">Belongs to the disease resistance NB-LRR family.</text>
</comment>
<keyword evidence="3" id="KW-0677">Repeat</keyword>
<feature type="domain" description="Disease resistance R13L4/SHOC-2-like LRR" evidence="11">
    <location>
        <begin position="666"/>
        <end position="789"/>
    </location>
</feature>
<dbReference type="GO" id="GO:0006952">
    <property type="term" value="P:defense response"/>
    <property type="evidence" value="ECO:0007669"/>
    <property type="project" value="UniProtKB-KW"/>
</dbReference>
<dbReference type="SUPFAM" id="SSF52540">
    <property type="entry name" value="P-loop containing nucleoside triphosphate hydrolases"/>
    <property type="match status" value="1"/>
</dbReference>
<dbReference type="InterPro" id="IPR056789">
    <property type="entry name" value="LRR_R13L1-DRL21"/>
</dbReference>
<dbReference type="SUPFAM" id="SSF52058">
    <property type="entry name" value="L domain-like"/>
    <property type="match status" value="1"/>
</dbReference>
<organism evidence="13 14">
    <name type="scientific">Miscanthus lutarioriparius</name>
    <dbReference type="NCBI Taxonomy" id="422564"/>
    <lineage>
        <taxon>Eukaryota</taxon>
        <taxon>Viridiplantae</taxon>
        <taxon>Streptophyta</taxon>
        <taxon>Embryophyta</taxon>
        <taxon>Tracheophyta</taxon>
        <taxon>Spermatophyta</taxon>
        <taxon>Magnoliopsida</taxon>
        <taxon>Liliopsida</taxon>
        <taxon>Poales</taxon>
        <taxon>Poaceae</taxon>
        <taxon>PACMAD clade</taxon>
        <taxon>Panicoideae</taxon>
        <taxon>Andropogonodae</taxon>
        <taxon>Andropogoneae</taxon>
        <taxon>Saccharinae</taxon>
        <taxon>Miscanthus</taxon>
    </lineage>
</organism>
<dbReference type="Pfam" id="PF23598">
    <property type="entry name" value="LRR_14"/>
    <property type="match status" value="2"/>
</dbReference>
<dbReference type="InterPro" id="IPR032675">
    <property type="entry name" value="LRR_dom_sf"/>
</dbReference>
<dbReference type="GO" id="GO:0051707">
    <property type="term" value="P:response to other organism"/>
    <property type="evidence" value="ECO:0007669"/>
    <property type="project" value="UniProtKB-ARBA"/>
</dbReference>
<evidence type="ECO:0000256" key="6">
    <source>
        <dbReference type="ARBA" id="ARBA00022840"/>
    </source>
</evidence>
<protein>
    <submittedName>
        <fullName evidence="13">Uncharacterized protein</fullName>
    </submittedName>
</protein>
<feature type="domain" description="NB-ARC" evidence="8">
    <location>
        <begin position="170"/>
        <end position="335"/>
    </location>
</feature>
<name>A0A811QA51_9POAL</name>
<evidence type="ECO:0000256" key="3">
    <source>
        <dbReference type="ARBA" id="ARBA00022737"/>
    </source>
</evidence>
<feature type="domain" description="Disease resistance protein winged helix" evidence="10">
    <location>
        <begin position="408"/>
        <end position="474"/>
    </location>
</feature>
<dbReference type="InterPro" id="IPR036388">
    <property type="entry name" value="WH-like_DNA-bd_sf"/>
</dbReference>
<dbReference type="CDD" id="cd14798">
    <property type="entry name" value="RX-CC_like"/>
    <property type="match status" value="1"/>
</dbReference>
<gene>
    <name evidence="13" type="ORF">NCGR_LOCUS39505</name>
</gene>
<dbReference type="Pfam" id="PF00931">
    <property type="entry name" value="NB-ARC"/>
    <property type="match status" value="1"/>
</dbReference>
<evidence type="ECO:0000313" key="14">
    <source>
        <dbReference type="Proteomes" id="UP000604825"/>
    </source>
</evidence>
<dbReference type="InterPro" id="IPR058922">
    <property type="entry name" value="WHD_DRP"/>
</dbReference>
<dbReference type="InterPro" id="IPR041118">
    <property type="entry name" value="Rx_N"/>
</dbReference>
<keyword evidence="4" id="KW-0547">Nucleotide-binding</keyword>
<accession>A0A811QA51</accession>
<dbReference type="PANTHER" id="PTHR36766:SF65">
    <property type="entry name" value="AAA+ ATPASE DOMAIN-CONTAINING PROTEIN"/>
    <property type="match status" value="1"/>
</dbReference>
<dbReference type="SUPFAM" id="SSF52047">
    <property type="entry name" value="RNI-like"/>
    <property type="match status" value="1"/>
</dbReference>
<dbReference type="OrthoDB" id="615124at2759"/>
<feature type="domain" description="R13L1/DRL21-like LRR repeat region" evidence="12">
    <location>
        <begin position="913"/>
        <end position="997"/>
    </location>
</feature>
<dbReference type="GO" id="GO:0043531">
    <property type="term" value="F:ADP binding"/>
    <property type="evidence" value="ECO:0007669"/>
    <property type="project" value="InterPro"/>
</dbReference>
<dbReference type="Gene3D" id="3.40.50.300">
    <property type="entry name" value="P-loop containing nucleotide triphosphate hydrolases"/>
    <property type="match status" value="1"/>
</dbReference>
<feature type="domain" description="Disease resistance N-terminal" evidence="9">
    <location>
        <begin position="13"/>
        <end position="89"/>
    </location>
</feature>
<dbReference type="Pfam" id="PF25019">
    <property type="entry name" value="LRR_R13L1-DRL21"/>
    <property type="match status" value="1"/>
</dbReference>
<dbReference type="InterPro" id="IPR055414">
    <property type="entry name" value="LRR_R13L4/SHOC2-like"/>
</dbReference>
<dbReference type="PANTHER" id="PTHR36766">
    <property type="entry name" value="PLANT BROAD-SPECTRUM MILDEW RESISTANCE PROTEIN RPW8"/>
    <property type="match status" value="1"/>
</dbReference>
<dbReference type="InterPro" id="IPR018247">
    <property type="entry name" value="EF_Hand_1_Ca_BS"/>
</dbReference>